<dbReference type="AlphaFoldDB" id="A0A177C0Z0"/>
<dbReference type="EMBL" id="KV441559">
    <property type="protein sequence ID" value="OAG00549.1"/>
    <property type="molecule type" value="Genomic_DNA"/>
</dbReference>
<keyword evidence="4" id="KW-0804">Transcription</keyword>
<dbReference type="InParanoid" id="A0A177C0Z0"/>
<dbReference type="GO" id="GO:0008270">
    <property type="term" value="F:zinc ion binding"/>
    <property type="evidence" value="ECO:0007669"/>
    <property type="project" value="InterPro"/>
</dbReference>
<dbReference type="CDD" id="cd00067">
    <property type="entry name" value="GAL4"/>
    <property type="match status" value="1"/>
</dbReference>
<evidence type="ECO:0000256" key="1">
    <source>
        <dbReference type="ARBA" id="ARBA00004123"/>
    </source>
</evidence>
<evidence type="ECO:0000313" key="7">
    <source>
        <dbReference type="EMBL" id="OAG00549.1"/>
    </source>
</evidence>
<dbReference type="Proteomes" id="UP000077069">
    <property type="component" value="Unassembled WGS sequence"/>
</dbReference>
<evidence type="ECO:0000256" key="4">
    <source>
        <dbReference type="ARBA" id="ARBA00023163"/>
    </source>
</evidence>
<dbReference type="RefSeq" id="XP_018030914.1">
    <property type="nucleotide sequence ID" value="XM_018185820.1"/>
</dbReference>
<keyword evidence="5" id="KW-0539">Nucleus</keyword>
<evidence type="ECO:0000259" key="6">
    <source>
        <dbReference type="PROSITE" id="PS50048"/>
    </source>
</evidence>
<reference evidence="7 8" key="1">
    <citation type="submission" date="2016-05" db="EMBL/GenBank/DDBJ databases">
        <title>Comparative analysis of secretome profiles of manganese(II)-oxidizing ascomycete fungi.</title>
        <authorList>
            <consortium name="DOE Joint Genome Institute"/>
            <person name="Zeiner C.A."/>
            <person name="Purvine S.O."/>
            <person name="Zink E.M."/>
            <person name="Wu S."/>
            <person name="Pasa-Tolic L."/>
            <person name="Chaput D.L."/>
            <person name="Haridas S."/>
            <person name="Grigoriev I.V."/>
            <person name="Santelli C.M."/>
            <person name="Hansel C.M."/>
        </authorList>
    </citation>
    <scope>NUCLEOTIDE SEQUENCE [LARGE SCALE GENOMIC DNA]</scope>
    <source>
        <strain evidence="7 8">AP3s5-JAC2a</strain>
    </source>
</reference>
<protein>
    <recommendedName>
        <fullName evidence="6">Zn(2)-C6 fungal-type domain-containing protein</fullName>
    </recommendedName>
</protein>
<proteinExistence type="predicted"/>
<comment type="subcellular location">
    <subcellularLocation>
        <location evidence="1">Nucleus</location>
    </subcellularLocation>
</comment>
<evidence type="ECO:0000256" key="2">
    <source>
        <dbReference type="ARBA" id="ARBA00022723"/>
    </source>
</evidence>
<dbReference type="PROSITE" id="PS50048">
    <property type="entry name" value="ZN2_CY6_FUNGAL_2"/>
    <property type="match status" value="1"/>
</dbReference>
<dbReference type="CDD" id="cd12148">
    <property type="entry name" value="fungal_TF_MHR"/>
    <property type="match status" value="1"/>
</dbReference>
<dbReference type="Pfam" id="PF04082">
    <property type="entry name" value="Fungal_trans"/>
    <property type="match status" value="1"/>
</dbReference>
<dbReference type="GO" id="GO:0005634">
    <property type="term" value="C:nucleus"/>
    <property type="evidence" value="ECO:0007669"/>
    <property type="project" value="UniProtKB-SubCell"/>
</dbReference>
<name>A0A177C0Z0_9PLEO</name>
<keyword evidence="3" id="KW-0805">Transcription regulation</keyword>
<keyword evidence="8" id="KW-1185">Reference proteome</keyword>
<dbReference type="Gene3D" id="4.10.240.10">
    <property type="entry name" value="Zn(2)-C6 fungal-type DNA-binding domain"/>
    <property type="match status" value="1"/>
</dbReference>
<dbReference type="PANTHER" id="PTHR47338">
    <property type="entry name" value="ZN(II)2CYS6 TRANSCRIPTION FACTOR (EUROFUNG)-RELATED"/>
    <property type="match status" value="1"/>
</dbReference>
<organism evidence="7 8">
    <name type="scientific">Paraphaeosphaeria sporulosa</name>
    <dbReference type="NCBI Taxonomy" id="1460663"/>
    <lineage>
        <taxon>Eukaryota</taxon>
        <taxon>Fungi</taxon>
        <taxon>Dikarya</taxon>
        <taxon>Ascomycota</taxon>
        <taxon>Pezizomycotina</taxon>
        <taxon>Dothideomycetes</taxon>
        <taxon>Pleosporomycetidae</taxon>
        <taxon>Pleosporales</taxon>
        <taxon>Massarineae</taxon>
        <taxon>Didymosphaeriaceae</taxon>
        <taxon>Paraphaeosphaeria</taxon>
    </lineage>
</organism>
<dbReference type="InterPro" id="IPR050815">
    <property type="entry name" value="TF_fung"/>
</dbReference>
<keyword evidence="2" id="KW-0479">Metal-binding</keyword>
<dbReference type="Pfam" id="PF00172">
    <property type="entry name" value="Zn_clus"/>
    <property type="match status" value="1"/>
</dbReference>
<evidence type="ECO:0000313" key="8">
    <source>
        <dbReference type="Proteomes" id="UP000077069"/>
    </source>
</evidence>
<dbReference type="InterPro" id="IPR036864">
    <property type="entry name" value="Zn2-C6_fun-type_DNA-bd_sf"/>
</dbReference>
<dbReference type="GO" id="GO:0000981">
    <property type="term" value="F:DNA-binding transcription factor activity, RNA polymerase II-specific"/>
    <property type="evidence" value="ECO:0007669"/>
    <property type="project" value="InterPro"/>
</dbReference>
<gene>
    <name evidence="7" type="ORF">CC84DRAFT_312207</name>
</gene>
<dbReference type="PROSITE" id="PS00463">
    <property type="entry name" value="ZN2_CY6_FUNGAL_1"/>
    <property type="match status" value="1"/>
</dbReference>
<dbReference type="GO" id="GO:0006351">
    <property type="term" value="P:DNA-templated transcription"/>
    <property type="evidence" value="ECO:0007669"/>
    <property type="project" value="InterPro"/>
</dbReference>
<dbReference type="STRING" id="1460663.A0A177C0Z0"/>
<evidence type="ECO:0000256" key="5">
    <source>
        <dbReference type="ARBA" id="ARBA00023242"/>
    </source>
</evidence>
<dbReference type="OrthoDB" id="3862662at2759"/>
<dbReference type="SMART" id="SM00066">
    <property type="entry name" value="GAL4"/>
    <property type="match status" value="1"/>
</dbReference>
<dbReference type="SUPFAM" id="SSF57701">
    <property type="entry name" value="Zn2/Cys6 DNA-binding domain"/>
    <property type="match status" value="1"/>
</dbReference>
<dbReference type="InterPro" id="IPR001138">
    <property type="entry name" value="Zn2Cys6_DnaBD"/>
</dbReference>
<sequence>MSTPDGEPGRRARQVCANCKARKRGCDKAIPQCSHCVRKRLECKYAETDQIRSPAPQVDQSSYEPLADAHDAPAECIDYATVLFMDPDLLQHGHPDTPLATVKVPSQVLDHLGDVDELCLASGKYFVRTHPWMPIISKKRFYDLYIHQSPSAHPDLALLFLAQKLITTPPPASPYSARTPLYQVTKRWHSHLEVSSVLSLPMLQAQVLLALYAYALGLNVKAVSYRRATTMVEVEERRRVWWAIVILDRFVNIGCPGRPFAIPEPSRDELLPADDAKWDNGIVQSADLATLSTPLTSHMSKFALLCQAARLLGQVLIHIADGSESSDDDVGLQLDRTLHSMLSAALNVEVPDYDQITFIFSALVALNTPTFRLAGTSVPRTSFSPDRMSRALAVCKLVTERFHIPNFTESRCPLTSRPPEEMSVWGCFFAYQVCAVYMRVKQKNNGEEEVVKFFKEAFKVIDRGWRAAGIYLRLLEAQEAMKCA</sequence>
<accession>A0A177C0Z0</accession>
<evidence type="ECO:0000256" key="3">
    <source>
        <dbReference type="ARBA" id="ARBA00023015"/>
    </source>
</evidence>
<dbReference type="PANTHER" id="PTHR47338:SF20">
    <property type="entry name" value="ZN(II)2CYS6 TRANSCRIPTION FACTOR (EUROFUNG)"/>
    <property type="match status" value="1"/>
</dbReference>
<dbReference type="GO" id="GO:0003677">
    <property type="term" value="F:DNA binding"/>
    <property type="evidence" value="ECO:0007669"/>
    <property type="project" value="InterPro"/>
</dbReference>
<dbReference type="InterPro" id="IPR007219">
    <property type="entry name" value="XnlR_reg_dom"/>
</dbReference>
<dbReference type="GeneID" id="28769306"/>
<feature type="domain" description="Zn(2)-C6 fungal-type" evidence="6">
    <location>
        <begin position="15"/>
        <end position="45"/>
    </location>
</feature>